<feature type="region of interest" description="Disordered" evidence="10">
    <location>
        <begin position="14"/>
        <end position="80"/>
    </location>
</feature>
<keyword evidence="3 8" id="KW-1134">Transmembrane beta strand</keyword>
<dbReference type="SUPFAM" id="SSF56935">
    <property type="entry name" value="Porins"/>
    <property type="match status" value="1"/>
</dbReference>
<evidence type="ECO:0000313" key="13">
    <source>
        <dbReference type="EMBL" id="XAE44479.1"/>
    </source>
</evidence>
<gene>
    <name evidence="13" type="ORF">AAC691_08660</name>
</gene>
<dbReference type="InterPro" id="IPR012910">
    <property type="entry name" value="Plug_dom"/>
</dbReference>
<evidence type="ECO:0000256" key="6">
    <source>
        <dbReference type="ARBA" id="ARBA00023136"/>
    </source>
</evidence>
<reference evidence="13 14" key="1">
    <citation type="submission" date="2024-04" db="EMBL/GenBank/DDBJ databases">
        <title>Complete genome sequence of Nguyenibacter vanlangesis HBCM-1154, a strain capable of nitrogen fixation, IAA production, and phosphorus solubilization isolated from sugarcane soil.</title>
        <authorList>
            <person name="MY HANH P."/>
        </authorList>
    </citation>
    <scope>NUCLEOTIDE SEQUENCE [LARGE SCALE GENOMIC DNA]</scope>
    <source>
        <strain evidence="13 14">HBCM 1154</strain>
    </source>
</reference>
<evidence type="ECO:0000256" key="5">
    <source>
        <dbReference type="ARBA" id="ARBA00023077"/>
    </source>
</evidence>
<dbReference type="InterPro" id="IPR037066">
    <property type="entry name" value="Plug_dom_sf"/>
</dbReference>
<dbReference type="Gene3D" id="2.40.170.20">
    <property type="entry name" value="TonB-dependent receptor, beta-barrel domain"/>
    <property type="match status" value="1"/>
</dbReference>
<dbReference type="Proteomes" id="UP001449795">
    <property type="component" value="Chromosome"/>
</dbReference>
<dbReference type="Pfam" id="PF07715">
    <property type="entry name" value="Plug"/>
    <property type="match status" value="1"/>
</dbReference>
<evidence type="ECO:0000313" key="14">
    <source>
        <dbReference type="Proteomes" id="UP001449795"/>
    </source>
</evidence>
<dbReference type="PANTHER" id="PTHR30442:SF0">
    <property type="entry name" value="FE(3+) DICITRATE TRANSPORT PROTEIN FECA"/>
    <property type="match status" value="1"/>
</dbReference>
<evidence type="ECO:0000256" key="3">
    <source>
        <dbReference type="ARBA" id="ARBA00022452"/>
    </source>
</evidence>
<organism evidence="13 14">
    <name type="scientific">Nguyenibacter vanlangensis</name>
    <dbReference type="NCBI Taxonomy" id="1216886"/>
    <lineage>
        <taxon>Bacteria</taxon>
        <taxon>Pseudomonadati</taxon>
        <taxon>Pseudomonadota</taxon>
        <taxon>Alphaproteobacteria</taxon>
        <taxon>Acetobacterales</taxon>
        <taxon>Acetobacteraceae</taxon>
        <taxon>Nguyenibacter</taxon>
    </lineage>
</organism>
<sequence>MALLVAIGASAKADTSTPVVPSKRGKAAASSQLRRPALRAAPRAATQPEEISVRAGVSSANGVTNTTPGGGLMPPQSAPKSISGITRDYIARQAPTANVQALIANLAGVVSGSQDPLGQTATQMSMRGLNETEIGFTYEGVQLADALTYEPYTQSMVDTDNIQKVDVAQGAPDLAAPVYNAVGGLINVELRHALQQQRVTTDFTFGSKSLEREFLRFDSGEIGHSGIKAFASFSSTSNNEWRGDGTFRKYHVDAELRKDWGRGDSAALIFSYDNLEQNLYRSVSMTQWRQSGTNFNYDGTYTPGDTNWVGLNAMHRRSVSFIAPVKLNLGRGFHLDISPGYQQYADYTFGGTKISNKGSFWGSEALPPLNLPYQTNGVTTAETVDTAPQQMSEINGVLSWKCGHNTARLGYNYSYLQMEAPLWYEAVGYNGSMANVEGRYPILLPNGGRYNTEDFNFKQQVNAAFLDDTIKLLDDRLTLYAGLRYMMISRIATNAIPGAIPGYRVAKNYAQPLPQVAISYQITPRDQIYINGSTAFRAPNSNVSYGNYFTTSHQGPATVPGNITGEYAISEELGYRHHGLVNVSAALFNYNLTHTQLTAQQYIGGILASSPVDGGGKTMRGAQLEVGMTPWHHFSPYLSGQYLHATMNNNFQVSPGTYLPTAGKIAVQSPEFVGALGLTYDDGHVFGNVTANYVGSQYASMMNDQKMPSREVGNASIGYRFASRWIVQHPQIQVNVINLGGQSYLSNITGVTTNARPVVATNGKVVAPGTAYYYIGGGLAVTCSLSAAF</sequence>
<keyword evidence="4 8" id="KW-0812">Transmembrane</keyword>
<evidence type="ECO:0000259" key="11">
    <source>
        <dbReference type="Pfam" id="PF00593"/>
    </source>
</evidence>
<dbReference type="Pfam" id="PF00593">
    <property type="entry name" value="TonB_dep_Rec_b-barrel"/>
    <property type="match status" value="1"/>
</dbReference>
<feature type="compositionally biased region" description="Low complexity" evidence="10">
    <location>
        <begin position="27"/>
        <end position="45"/>
    </location>
</feature>
<evidence type="ECO:0000256" key="4">
    <source>
        <dbReference type="ARBA" id="ARBA00022692"/>
    </source>
</evidence>
<feature type="compositionally biased region" description="Polar residues" evidence="10">
    <location>
        <begin position="58"/>
        <end position="67"/>
    </location>
</feature>
<evidence type="ECO:0000256" key="9">
    <source>
        <dbReference type="RuleBase" id="RU003357"/>
    </source>
</evidence>
<comment type="similarity">
    <text evidence="8 9">Belongs to the TonB-dependent receptor family.</text>
</comment>
<feature type="domain" description="TonB-dependent receptor plug" evidence="12">
    <location>
        <begin position="75"/>
        <end position="173"/>
    </location>
</feature>
<keyword evidence="6 8" id="KW-0472">Membrane</keyword>
<evidence type="ECO:0000256" key="1">
    <source>
        <dbReference type="ARBA" id="ARBA00004571"/>
    </source>
</evidence>
<evidence type="ECO:0000256" key="8">
    <source>
        <dbReference type="PROSITE-ProRule" id="PRU01360"/>
    </source>
</evidence>
<keyword evidence="7 8" id="KW-0998">Cell outer membrane</keyword>
<evidence type="ECO:0000256" key="10">
    <source>
        <dbReference type="SAM" id="MobiDB-lite"/>
    </source>
</evidence>
<dbReference type="InterPro" id="IPR039426">
    <property type="entry name" value="TonB-dep_rcpt-like"/>
</dbReference>
<proteinExistence type="inferred from homology"/>
<dbReference type="RefSeq" id="WP_342629731.1">
    <property type="nucleotide sequence ID" value="NZ_CP152276.1"/>
</dbReference>
<comment type="subcellular location">
    <subcellularLocation>
        <location evidence="1 8">Cell outer membrane</location>
        <topology evidence="1 8">Multi-pass membrane protein</topology>
    </subcellularLocation>
</comment>
<name>A0ABZ3D9M0_9PROT</name>
<keyword evidence="14" id="KW-1185">Reference proteome</keyword>
<dbReference type="EMBL" id="CP152276">
    <property type="protein sequence ID" value="XAE44479.1"/>
    <property type="molecule type" value="Genomic_DNA"/>
</dbReference>
<dbReference type="Gene3D" id="2.170.130.10">
    <property type="entry name" value="TonB-dependent receptor, plug domain"/>
    <property type="match status" value="1"/>
</dbReference>
<dbReference type="InterPro" id="IPR036942">
    <property type="entry name" value="Beta-barrel_TonB_sf"/>
</dbReference>
<evidence type="ECO:0000259" key="12">
    <source>
        <dbReference type="Pfam" id="PF07715"/>
    </source>
</evidence>
<keyword evidence="2 8" id="KW-0813">Transport</keyword>
<dbReference type="PROSITE" id="PS52016">
    <property type="entry name" value="TONB_DEPENDENT_REC_3"/>
    <property type="match status" value="1"/>
</dbReference>
<evidence type="ECO:0000256" key="7">
    <source>
        <dbReference type="ARBA" id="ARBA00023237"/>
    </source>
</evidence>
<dbReference type="PANTHER" id="PTHR30442">
    <property type="entry name" value="IRON III DICITRATE TRANSPORT PROTEIN FECA"/>
    <property type="match status" value="1"/>
</dbReference>
<keyword evidence="5 9" id="KW-0798">TonB box</keyword>
<feature type="domain" description="TonB-dependent receptor-like beta-barrel" evidence="11">
    <location>
        <begin position="268"/>
        <end position="739"/>
    </location>
</feature>
<protein>
    <submittedName>
        <fullName evidence="13">TonB-dependent receptor</fullName>
    </submittedName>
</protein>
<accession>A0ABZ3D9M0</accession>
<dbReference type="InterPro" id="IPR000531">
    <property type="entry name" value="Beta-barrel_TonB"/>
</dbReference>
<evidence type="ECO:0000256" key="2">
    <source>
        <dbReference type="ARBA" id="ARBA00022448"/>
    </source>
</evidence>
<keyword evidence="13" id="KW-0675">Receptor</keyword>